<comment type="similarity">
    <text evidence="3">Belongs to the acetyltransferase family. RimJ subfamily.</text>
</comment>
<dbReference type="PANTHER" id="PTHR43792">
    <property type="entry name" value="GNAT FAMILY, PUTATIVE (AFU_ORTHOLOGUE AFUA_3G00765)-RELATED-RELATED"/>
    <property type="match status" value="1"/>
</dbReference>
<dbReference type="InterPro" id="IPR051531">
    <property type="entry name" value="N-acetyltransferase"/>
</dbReference>
<dbReference type="InterPro" id="IPR016181">
    <property type="entry name" value="Acyl_CoA_acyltransferase"/>
</dbReference>
<evidence type="ECO:0000256" key="3">
    <source>
        <dbReference type="ARBA" id="ARBA00038502"/>
    </source>
</evidence>
<dbReference type="PANTHER" id="PTHR43792:SF8">
    <property type="entry name" value="[RIBOSOMAL PROTEIN US5]-ALANINE N-ACETYLTRANSFERASE"/>
    <property type="match status" value="1"/>
</dbReference>
<keyword evidence="1" id="KW-0808">Transferase</keyword>
<comment type="caution">
    <text evidence="5">The sequence shown here is derived from an EMBL/GenBank/DDBJ whole genome shotgun (WGS) entry which is preliminary data.</text>
</comment>
<evidence type="ECO:0000256" key="2">
    <source>
        <dbReference type="ARBA" id="ARBA00023315"/>
    </source>
</evidence>
<keyword evidence="6" id="KW-1185">Reference proteome</keyword>
<dbReference type="EMBL" id="BMUU01000005">
    <property type="protein sequence ID" value="GGY37707.1"/>
    <property type="molecule type" value="Genomic_DNA"/>
</dbReference>
<evidence type="ECO:0000256" key="1">
    <source>
        <dbReference type="ARBA" id="ARBA00022679"/>
    </source>
</evidence>
<sequence>MTGMTETLRVAGTAATGGLVLRPWRADDVETVIEAYGDPEISRWSARPITSREDARCWLDIQRRGRENGTRLSFAVCAAPEAHAEQAVHADRSGRSGQSGRGDQLGSLEGLVLGNVSLRWTDASGPGSAEVGYWVMAHARGQGVAPRAVEALSRWSFATFADDGLRRIELIHQVDNLASCRVAAKTGYLFERLLPAEPPYPRDGHLHVREAD</sequence>
<accession>A0ABQ3AA54</accession>
<evidence type="ECO:0000313" key="6">
    <source>
        <dbReference type="Proteomes" id="UP000600946"/>
    </source>
</evidence>
<dbReference type="Gene3D" id="3.40.630.30">
    <property type="match status" value="1"/>
</dbReference>
<dbReference type="PROSITE" id="PS51186">
    <property type="entry name" value="GNAT"/>
    <property type="match status" value="1"/>
</dbReference>
<dbReference type="SUPFAM" id="SSF55729">
    <property type="entry name" value="Acyl-CoA N-acyltransferases (Nat)"/>
    <property type="match status" value="1"/>
</dbReference>
<evidence type="ECO:0000313" key="5">
    <source>
        <dbReference type="EMBL" id="GGY37707.1"/>
    </source>
</evidence>
<dbReference type="Pfam" id="PF13302">
    <property type="entry name" value="Acetyltransf_3"/>
    <property type="match status" value="1"/>
</dbReference>
<organism evidence="5 6">
    <name type="scientific">Streptomyces xanthochromogenes</name>
    <dbReference type="NCBI Taxonomy" id="67384"/>
    <lineage>
        <taxon>Bacteria</taxon>
        <taxon>Bacillati</taxon>
        <taxon>Actinomycetota</taxon>
        <taxon>Actinomycetes</taxon>
        <taxon>Kitasatosporales</taxon>
        <taxon>Streptomycetaceae</taxon>
        <taxon>Streptomyces</taxon>
    </lineage>
</organism>
<proteinExistence type="inferred from homology"/>
<keyword evidence="2" id="KW-0012">Acyltransferase</keyword>
<gene>
    <name evidence="5" type="ORF">GCM10010326_34640</name>
</gene>
<name>A0ABQ3AA54_9ACTN</name>
<evidence type="ECO:0000259" key="4">
    <source>
        <dbReference type="PROSITE" id="PS51186"/>
    </source>
</evidence>
<feature type="domain" description="N-acetyltransferase" evidence="4">
    <location>
        <begin position="19"/>
        <end position="212"/>
    </location>
</feature>
<reference evidence="6" key="1">
    <citation type="journal article" date="2019" name="Int. J. Syst. Evol. Microbiol.">
        <title>The Global Catalogue of Microorganisms (GCM) 10K type strain sequencing project: providing services to taxonomists for standard genome sequencing and annotation.</title>
        <authorList>
            <consortium name="The Broad Institute Genomics Platform"/>
            <consortium name="The Broad Institute Genome Sequencing Center for Infectious Disease"/>
            <person name="Wu L."/>
            <person name="Ma J."/>
        </authorList>
    </citation>
    <scope>NUCLEOTIDE SEQUENCE [LARGE SCALE GENOMIC DNA]</scope>
    <source>
        <strain evidence="6">JCM 4594</strain>
    </source>
</reference>
<protein>
    <submittedName>
        <fullName evidence="5">Acetyltransferase</fullName>
    </submittedName>
</protein>
<dbReference type="InterPro" id="IPR000182">
    <property type="entry name" value="GNAT_dom"/>
</dbReference>
<dbReference type="Proteomes" id="UP000600946">
    <property type="component" value="Unassembled WGS sequence"/>
</dbReference>